<accession>A0A0F9EJT0</accession>
<reference evidence="2" key="1">
    <citation type="journal article" date="2015" name="Nature">
        <title>Complex archaea that bridge the gap between prokaryotes and eukaryotes.</title>
        <authorList>
            <person name="Spang A."/>
            <person name="Saw J.H."/>
            <person name="Jorgensen S.L."/>
            <person name="Zaremba-Niedzwiedzka K."/>
            <person name="Martijn J."/>
            <person name="Lind A.E."/>
            <person name="van Eijk R."/>
            <person name="Schleper C."/>
            <person name="Guy L."/>
            <person name="Ettema T.J."/>
        </authorList>
    </citation>
    <scope>NUCLEOTIDE SEQUENCE</scope>
</reference>
<gene>
    <name evidence="2" type="ORF">LCGC14_2143900</name>
</gene>
<sequence length="97" mass="11287">MVKTKVKKSSKQSEEKPKLSDEKLEELKIAQTISVLRDEGEFRYYLLNSLTEINENIKKLGQVLVNIGKLVEKESSEEDEDDDEDEEDLEDEQPEEK</sequence>
<dbReference type="EMBL" id="LAZR01027167">
    <property type="protein sequence ID" value="KKL66541.1"/>
    <property type="molecule type" value="Genomic_DNA"/>
</dbReference>
<feature type="region of interest" description="Disordered" evidence="1">
    <location>
        <begin position="1"/>
        <end position="22"/>
    </location>
</feature>
<feature type="compositionally biased region" description="Basic and acidic residues" evidence="1">
    <location>
        <begin position="11"/>
        <end position="22"/>
    </location>
</feature>
<evidence type="ECO:0000256" key="1">
    <source>
        <dbReference type="SAM" id="MobiDB-lite"/>
    </source>
</evidence>
<protein>
    <submittedName>
        <fullName evidence="2">Uncharacterized protein</fullName>
    </submittedName>
</protein>
<proteinExistence type="predicted"/>
<evidence type="ECO:0000313" key="2">
    <source>
        <dbReference type="EMBL" id="KKL66541.1"/>
    </source>
</evidence>
<feature type="compositionally biased region" description="Basic residues" evidence="1">
    <location>
        <begin position="1"/>
        <end position="10"/>
    </location>
</feature>
<name>A0A0F9EJT0_9ZZZZ</name>
<comment type="caution">
    <text evidence="2">The sequence shown here is derived from an EMBL/GenBank/DDBJ whole genome shotgun (WGS) entry which is preliminary data.</text>
</comment>
<dbReference type="AlphaFoldDB" id="A0A0F9EJT0"/>
<organism evidence="2">
    <name type="scientific">marine sediment metagenome</name>
    <dbReference type="NCBI Taxonomy" id="412755"/>
    <lineage>
        <taxon>unclassified sequences</taxon>
        <taxon>metagenomes</taxon>
        <taxon>ecological metagenomes</taxon>
    </lineage>
</organism>
<feature type="compositionally biased region" description="Acidic residues" evidence="1">
    <location>
        <begin position="75"/>
        <end position="97"/>
    </location>
</feature>
<feature type="region of interest" description="Disordered" evidence="1">
    <location>
        <begin position="71"/>
        <end position="97"/>
    </location>
</feature>